<dbReference type="RefSeq" id="XP_070894852.1">
    <property type="nucleotide sequence ID" value="XM_071046823.1"/>
</dbReference>
<dbReference type="PANTHER" id="PTHR34987:SF2">
    <property type="entry name" value="B, PUTATIVE (AFU_ORTHOLOGUE AFUA_7G05040)-RELATED"/>
    <property type="match status" value="1"/>
</dbReference>
<dbReference type="InterPro" id="IPR008928">
    <property type="entry name" value="6-hairpin_glycosidase_sf"/>
</dbReference>
<protein>
    <submittedName>
        <fullName evidence="2">Six-hairpin glycosidase-like protein</fullName>
    </submittedName>
</protein>
<gene>
    <name evidence="2" type="ORF">BJX68DRAFT_270925</name>
</gene>
<dbReference type="Proteomes" id="UP001610444">
    <property type="component" value="Unassembled WGS sequence"/>
</dbReference>
<organism evidence="2 3">
    <name type="scientific">Aspergillus pseudodeflectus</name>
    <dbReference type="NCBI Taxonomy" id="176178"/>
    <lineage>
        <taxon>Eukaryota</taxon>
        <taxon>Fungi</taxon>
        <taxon>Dikarya</taxon>
        <taxon>Ascomycota</taxon>
        <taxon>Pezizomycotina</taxon>
        <taxon>Eurotiomycetes</taxon>
        <taxon>Eurotiomycetidae</taxon>
        <taxon>Eurotiales</taxon>
        <taxon>Aspergillaceae</taxon>
        <taxon>Aspergillus</taxon>
        <taxon>Aspergillus subgen. Nidulantes</taxon>
    </lineage>
</organism>
<dbReference type="InterPro" id="IPR012341">
    <property type="entry name" value="6hp_glycosidase-like_sf"/>
</dbReference>
<dbReference type="InterPro" id="IPR008979">
    <property type="entry name" value="Galactose-bd-like_sf"/>
</dbReference>
<reference evidence="2 3" key="1">
    <citation type="submission" date="2024-07" db="EMBL/GenBank/DDBJ databases">
        <title>Section-level genome sequencing and comparative genomics of Aspergillus sections Usti and Cavernicolus.</title>
        <authorList>
            <consortium name="Lawrence Berkeley National Laboratory"/>
            <person name="Nybo J.L."/>
            <person name="Vesth T.C."/>
            <person name="Theobald S."/>
            <person name="Frisvad J.C."/>
            <person name="Larsen T.O."/>
            <person name="Kjaerboelling I."/>
            <person name="Rothschild-Mancinelli K."/>
            <person name="Lyhne E.K."/>
            <person name="Kogle M.E."/>
            <person name="Barry K."/>
            <person name="Clum A."/>
            <person name="Na H."/>
            <person name="Ledsgaard L."/>
            <person name="Lin J."/>
            <person name="Lipzen A."/>
            <person name="Kuo A."/>
            <person name="Riley R."/>
            <person name="Mondo S."/>
            <person name="LaButti K."/>
            <person name="Haridas S."/>
            <person name="Pangalinan J."/>
            <person name="Salamov A.A."/>
            <person name="Simmons B.A."/>
            <person name="Magnuson J.K."/>
            <person name="Chen J."/>
            <person name="Drula E."/>
            <person name="Henrissat B."/>
            <person name="Wiebenga A."/>
            <person name="Lubbers R.J."/>
            <person name="Gomes A.C."/>
            <person name="Macurrencykelacurrency M.R."/>
            <person name="Stajich J."/>
            <person name="Grigoriev I.V."/>
            <person name="Mortensen U.H."/>
            <person name="De vries R.P."/>
            <person name="Baker S.E."/>
            <person name="Andersen M.R."/>
        </authorList>
    </citation>
    <scope>NUCLEOTIDE SEQUENCE [LARGE SCALE GENOMIC DNA]</scope>
    <source>
        <strain evidence="2 3">CBS 756.74</strain>
    </source>
</reference>
<sequence length="818" mass="92565">MATWIWHPDWTEEPAEASAGALVHFRKSIILSTLHPQPVLIRITADTKYKLYINSKLVSVGPVKGDRHLWFYDEVDIRPYLQLGRNNINVRVLRFYYATQHATSFPRLHCPGLFIQHTQAETALGAGCIQSDRTWEAALDQTTILPTEIKEDEFLHVYERVDGRCELATPKWVQVEELQFPNSHGLSAPWKLSPRMIPLSRYQPGYFKFICTVSSALPRSDWERTLLEPGIKKSASSSSVIRLPAGSEHYLELEADAHMTAFPYFRFEWPRDPGSTLRVTYSECYEDTPYQVPYIRRKENRCDTTKSIIGPQDEYIFGGVAAKSTRSSLPYHESQADEEVFAPFHFRTFRFLAVHIKVSDTADLILKRVDLVKTNYPLQVHADIELSVADNVYSEMWTTSVRTLTNCMHDCFEDCPFYEQLQYAMDARSSALFTYCISGDDRLARQAIHQLHNSYDPRLGLTASRAPAHQQQIIPHFSLFWICMVADHFQRFNQIDFVRQFVPVCDGILEFFSRRVDPSLGLVRSVQSPDQWDFVDWAEPWKPMGIPPAAERTGFQSYTSMLYAYTLAAICPLLAAIGRPGMAEEYQIRANAIKGALIASCFDGRFFTDGLAANADPASDYSQHAQVWAVLCGAATGDVALDIMSECTVPSSSREFTQTSTAMSFYTLRALAEVGGGLYEERFHEFWAPWRAQLAQNLTTWVEDSVSNRSDCHAWGSSPLYEFMVEVAGVRTVGSGANKSIAFRPRVALFNQFRAKVPFLRDGSLGLAHVHWKPEGDAVQVSLSLEFTEGGSIAVSLPDGRIVRMEHLGEVRLVLGRK</sequence>
<dbReference type="EMBL" id="JBFXLR010000054">
    <property type="protein sequence ID" value="KAL2841984.1"/>
    <property type="molecule type" value="Genomic_DNA"/>
</dbReference>
<evidence type="ECO:0000313" key="2">
    <source>
        <dbReference type="EMBL" id="KAL2841984.1"/>
    </source>
</evidence>
<dbReference type="GeneID" id="98161987"/>
<dbReference type="Gene3D" id="2.60.420.10">
    <property type="entry name" value="Maltose phosphorylase, domain 3"/>
    <property type="match status" value="1"/>
</dbReference>
<dbReference type="InterPro" id="IPR035396">
    <property type="entry name" value="Bac_rhamnosid6H"/>
</dbReference>
<evidence type="ECO:0000313" key="3">
    <source>
        <dbReference type="Proteomes" id="UP001610444"/>
    </source>
</evidence>
<dbReference type="SUPFAM" id="SSF48208">
    <property type="entry name" value="Six-hairpin glycosidases"/>
    <property type="match status" value="1"/>
</dbReference>
<dbReference type="SUPFAM" id="SSF49785">
    <property type="entry name" value="Galactose-binding domain-like"/>
    <property type="match status" value="1"/>
</dbReference>
<evidence type="ECO:0000259" key="1">
    <source>
        <dbReference type="Pfam" id="PF17389"/>
    </source>
</evidence>
<dbReference type="Gene3D" id="1.50.10.10">
    <property type="match status" value="1"/>
</dbReference>
<comment type="caution">
    <text evidence="2">The sequence shown here is derived from an EMBL/GenBank/DDBJ whole genome shotgun (WGS) entry which is preliminary data.</text>
</comment>
<dbReference type="PANTHER" id="PTHR34987">
    <property type="entry name" value="C, PUTATIVE (AFU_ORTHOLOGUE AFUA_3G02880)-RELATED"/>
    <property type="match status" value="1"/>
</dbReference>
<accession>A0ABR4JPN1</accession>
<proteinExistence type="predicted"/>
<name>A0ABR4JPN1_9EURO</name>
<feature type="domain" description="Alpha-L-rhamnosidase six-hairpin glycosidase" evidence="1">
    <location>
        <begin position="389"/>
        <end position="635"/>
    </location>
</feature>
<dbReference type="Pfam" id="PF17389">
    <property type="entry name" value="Bac_rhamnosid6H"/>
    <property type="match status" value="1"/>
</dbReference>
<keyword evidence="3" id="KW-1185">Reference proteome</keyword>
<dbReference type="Gene3D" id="2.60.120.260">
    <property type="entry name" value="Galactose-binding domain-like"/>
    <property type="match status" value="1"/>
</dbReference>